<keyword evidence="11" id="KW-0175">Coiled coil</keyword>
<feature type="transmembrane region" description="Helical" evidence="13">
    <location>
        <begin position="385"/>
        <end position="403"/>
    </location>
</feature>
<dbReference type="GO" id="GO:0005524">
    <property type="term" value="F:ATP binding"/>
    <property type="evidence" value="ECO:0007669"/>
    <property type="project" value="UniProtKB-UniRule"/>
</dbReference>
<dbReference type="GO" id="GO:0004674">
    <property type="term" value="F:protein serine/threonine kinase activity"/>
    <property type="evidence" value="ECO:0007669"/>
    <property type="project" value="UniProtKB-KW"/>
</dbReference>
<dbReference type="EC" id="2.7.11.1" evidence="2"/>
<dbReference type="InParanoid" id="A0A1Y2GA00"/>
<name>A0A1Y2GA00_9FUNG</name>
<comment type="catalytic activity">
    <reaction evidence="9">
        <text>L-seryl-[protein] + ATP = O-phospho-L-seryl-[protein] + ADP + H(+)</text>
        <dbReference type="Rhea" id="RHEA:17989"/>
        <dbReference type="Rhea" id="RHEA-COMP:9863"/>
        <dbReference type="Rhea" id="RHEA-COMP:11604"/>
        <dbReference type="ChEBI" id="CHEBI:15378"/>
        <dbReference type="ChEBI" id="CHEBI:29999"/>
        <dbReference type="ChEBI" id="CHEBI:30616"/>
        <dbReference type="ChEBI" id="CHEBI:83421"/>
        <dbReference type="ChEBI" id="CHEBI:456216"/>
        <dbReference type="EC" id="2.7.11.1"/>
    </reaction>
</comment>
<accession>A0A1Y2GA00</accession>
<dbReference type="CDD" id="cd06609">
    <property type="entry name" value="STKc_MST3_like"/>
    <property type="match status" value="1"/>
</dbReference>
<keyword evidence="16" id="KW-1185">Reference proteome</keyword>
<keyword evidence="5 10" id="KW-0547">Nucleotide-binding</keyword>
<dbReference type="SUPFAM" id="SSF56112">
    <property type="entry name" value="Protein kinase-like (PK-like)"/>
    <property type="match status" value="1"/>
</dbReference>
<evidence type="ECO:0000259" key="14">
    <source>
        <dbReference type="PROSITE" id="PS50011"/>
    </source>
</evidence>
<dbReference type="Gene3D" id="1.10.510.10">
    <property type="entry name" value="Transferase(Phosphotransferase) domain 1"/>
    <property type="match status" value="1"/>
</dbReference>
<gene>
    <name evidence="15" type="ORF">BCR41DRAFT_313427</name>
</gene>
<dbReference type="InterPro" id="IPR017441">
    <property type="entry name" value="Protein_kinase_ATP_BS"/>
</dbReference>
<evidence type="ECO:0000256" key="6">
    <source>
        <dbReference type="ARBA" id="ARBA00022777"/>
    </source>
</evidence>
<comment type="similarity">
    <text evidence="1">Belongs to the protein kinase superfamily. STE Ser/Thr protein kinase family. STE20 subfamily.</text>
</comment>
<feature type="transmembrane region" description="Helical" evidence="13">
    <location>
        <begin position="351"/>
        <end position="373"/>
    </location>
</feature>
<dbReference type="AlphaFoldDB" id="A0A1Y2GA00"/>
<evidence type="ECO:0000256" key="7">
    <source>
        <dbReference type="ARBA" id="ARBA00022840"/>
    </source>
</evidence>
<dbReference type="InterPro" id="IPR000719">
    <property type="entry name" value="Prot_kinase_dom"/>
</dbReference>
<dbReference type="PANTHER" id="PTHR48012">
    <property type="entry name" value="STERILE20-LIKE KINASE, ISOFORM B-RELATED"/>
    <property type="match status" value="1"/>
</dbReference>
<dbReference type="FunCoup" id="A0A1Y2GA00">
    <property type="interactions" value="481"/>
</dbReference>
<evidence type="ECO:0000256" key="1">
    <source>
        <dbReference type="ARBA" id="ARBA00008874"/>
    </source>
</evidence>
<evidence type="ECO:0000313" key="15">
    <source>
        <dbReference type="EMBL" id="ORZ04037.1"/>
    </source>
</evidence>
<feature type="coiled-coil region" evidence="11">
    <location>
        <begin position="32"/>
        <end position="59"/>
    </location>
</feature>
<keyword evidence="3" id="KW-0723">Serine/threonine-protein kinase</keyword>
<dbReference type="GO" id="GO:0005737">
    <property type="term" value="C:cytoplasm"/>
    <property type="evidence" value="ECO:0007669"/>
    <property type="project" value="TreeGrafter"/>
</dbReference>
<dbReference type="EMBL" id="MCFF01000060">
    <property type="protein sequence ID" value="ORZ04037.1"/>
    <property type="molecule type" value="Genomic_DNA"/>
</dbReference>
<keyword evidence="6 15" id="KW-0418">Kinase</keyword>
<reference evidence="15 16" key="1">
    <citation type="submission" date="2016-07" db="EMBL/GenBank/DDBJ databases">
        <title>Pervasive Adenine N6-methylation of Active Genes in Fungi.</title>
        <authorList>
            <consortium name="DOE Joint Genome Institute"/>
            <person name="Mondo S.J."/>
            <person name="Dannebaum R.O."/>
            <person name="Kuo R.C."/>
            <person name="Labutti K."/>
            <person name="Haridas S."/>
            <person name="Kuo A."/>
            <person name="Salamov A."/>
            <person name="Ahrendt S.R."/>
            <person name="Lipzen A."/>
            <person name="Sullivan W."/>
            <person name="Andreopoulos W.B."/>
            <person name="Clum A."/>
            <person name="Lindquist E."/>
            <person name="Daum C."/>
            <person name="Ramamoorthy G.K."/>
            <person name="Gryganskyi A."/>
            <person name="Culley D."/>
            <person name="Magnuson J.K."/>
            <person name="James T.Y."/>
            <person name="O'Malley M.A."/>
            <person name="Stajich J.E."/>
            <person name="Spatafora J.W."/>
            <person name="Visel A."/>
            <person name="Grigoriev I.V."/>
        </authorList>
    </citation>
    <scope>NUCLEOTIDE SEQUENCE [LARGE SCALE GENOMIC DNA]</scope>
    <source>
        <strain evidence="15 16">NRRL 3116</strain>
    </source>
</reference>
<evidence type="ECO:0000256" key="3">
    <source>
        <dbReference type="ARBA" id="ARBA00022527"/>
    </source>
</evidence>
<sequence>DPEEYYVKLERIGKGSFGEVFKGFDRRTKKPVAIKIIDLESAEDEIDDIQQEINILSQLDSPYVTRYFASFLKGAHLWIVMEYCSGGSCADLMKAAAFKEDYIAIIVRELLKGLEYLHGEGKLHRAANVLLTTDGDVKLADFGVSGQLTATMTKKNTFVGTPFWMAPEVIKQSGYDNKADIWSLGITAIELAKGEPPYSDMHPMKVLFLIPKNAPPVLEGNYSRAFKDFVAACLQRDPALRPSAKELQKHRFIRAAKKSSYLTELIEAHERWITEGGGHESDSSDDAQGGGHQGEVTDDGGWDFGTVREPANLTQQYQYQHQHQHQTQNQPIPQRPSSLTNDNYTHEDVRYFFFFFFFFFNTILNPGTSFMCPLYSEPSKRKKRLTRFFLLLCFVFLNFYWHLEGTIK</sequence>
<evidence type="ECO:0000256" key="13">
    <source>
        <dbReference type="SAM" id="Phobius"/>
    </source>
</evidence>
<dbReference type="Pfam" id="PF00069">
    <property type="entry name" value="Pkinase"/>
    <property type="match status" value="1"/>
</dbReference>
<evidence type="ECO:0000256" key="9">
    <source>
        <dbReference type="ARBA" id="ARBA00048679"/>
    </source>
</evidence>
<comment type="caution">
    <text evidence="15">The sequence shown here is derived from an EMBL/GenBank/DDBJ whole genome shotgun (WGS) entry which is preliminary data.</text>
</comment>
<dbReference type="RefSeq" id="XP_021876314.1">
    <property type="nucleotide sequence ID" value="XM_022021135.1"/>
</dbReference>
<protein>
    <recommendedName>
        <fullName evidence="2">non-specific serine/threonine protein kinase</fullName>
        <ecNumber evidence="2">2.7.11.1</ecNumber>
    </recommendedName>
</protein>
<feature type="binding site" evidence="10">
    <location>
        <position position="35"/>
    </location>
    <ligand>
        <name>ATP</name>
        <dbReference type="ChEBI" id="CHEBI:30616"/>
    </ligand>
</feature>
<dbReference type="InterPro" id="IPR050629">
    <property type="entry name" value="STE20/SPS1-PAK"/>
</dbReference>
<keyword evidence="13" id="KW-1133">Transmembrane helix</keyword>
<dbReference type="STRING" id="64571.A0A1Y2GA00"/>
<feature type="compositionally biased region" description="Low complexity" evidence="12">
    <location>
        <begin position="317"/>
        <end position="328"/>
    </location>
</feature>
<keyword evidence="13" id="KW-0472">Membrane</keyword>
<dbReference type="FunFam" id="1.10.510.10:FF:000499">
    <property type="entry name" value="Serine/threonine-protein kinase KIC1"/>
    <property type="match status" value="1"/>
</dbReference>
<dbReference type="InterPro" id="IPR011009">
    <property type="entry name" value="Kinase-like_dom_sf"/>
</dbReference>
<keyword evidence="13" id="KW-0812">Transmembrane</keyword>
<evidence type="ECO:0000256" key="11">
    <source>
        <dbReference type="SAM" id="Coils"/>
    </source>
</evidence>
<feature type="compositionally biased region" description="Polar residues" evidence="12">
    <location>
        <begin position="329"/>
        <end position="340"/>
    </location>
</feature>
<keyword evidence="4" id="KW-0808">Transferase</keyword>
<evidence type="ECO:0000256" key="2">
    <source>
        <dbReference type="ARBA" id="ARBA00012513"/>
    </source>
</evidence>
<evidence type="ECO:0000256" key="12">
    <source>
        <dbReference type="SAM" id="MobiDB-lite"/>
    </source>
</evidence>
<feature type="domain" description="Protein kinase" evidence="14">
    <location>
        <begin position="6"/>
        <end position="253"/>
    </location>
</feature>
<keyword evidence="7 10" id="KW-0067">ATP-binding</keyword>
<evidence type="ECO:0000313" key="16">
    <source>
        <dbReference type="Proteomes" id="UP000193648"/>
    </source>
</evidence>
<feature type="non-terminal residue" evidence="15">
    <location>
        <position position="1"/>
    </location>
</feature>
<dbReference type="GeneID" id="33562979"/>
<dbReference type="OrthoDB" id="248923at2759"/>
<feature type="region of interest" description="Disordered" evidence="12">
    <location>
        <begin position="317"/>
        <end position="340"/>
    </location>
</feature>
<organism evidence="15 16">
    <name type="scientific">Lobosporangium transversale</name>
    <dbReference type="NCBI Taxonomy" id="64571"/>
    <lineage>
        <taxon>Eukaryota</taxon>
        <taxon>Fungi</taxon>
        <taxon>Fungi incertae sedis</taxon>
        <taxon>Mucoromycota</taxon>
        <taxon>Mortierellomycotina</taxon>
        <taxon>Mortierellomycetes</taxon>
        <taxon>Mortierellales</taxon>
        <taxon>Mortierellaceae</taxon>
        <taxon>Lobosporangium</taxon>
    </lineage>
</organism>
<proteinExistence type="inferred from homology"/>
<dbReference type="PROSITE" id="PS50011">
    <property type="entry name" value="PROTEIN_KINASE_DOM"/>
    <property type="match status" value="1"/>
</dbReference>
<comment type="catalytic activity">
    <reaction evidence="8">
        <text>L-threonyl-[protein] + ATP = O-phospho-L-threonyl-[protein] + ADP + H(+)</text>
        <dbReference type="Rhea" id="RHEA:46608"/>
        <dbReference type="Rhea" id="RHEA-COMP:11060"/>
        <dbReference type="Rhea" id="RHEA-COMP:11605"/>
        <dbReference type="ChEBI" id="CHEBI:15378"/>
        <dbReference type="ChEBI" id="CHEBI:30013"/>
        <dbReference type="ChEBI" id="CHEBI:30616"/>
        <dbReference type="ChEBI" id="CHEBI:61977"/>
        <dbReference type="ChEBI" id="CHEBI:456216"/>
        <dbReference type="EC" id="2.7.11.1"/>
    </reaction>
</comment>
<evidence type="ECO:0000256" key="4">
    <source>
        <dbReference type="ARBA" id="ARBA00022679"/>
    </source>
</evidence>
<evidence type="ECO:0000256" key="5">
    <source>
        <dbReference type="ARBA" id="ARBA00022741"/>
    </source>
</evidence>
<dbReference type="PROSITE" id="PS00107">
    <property type="entry name" value="PROTEIN_KINASE_ATP"/>
    <property type="match status" value="1"/>
</dbReference>
<evidence type="ECO:0000256" key="8">
    <source>
        <dbReference type="ARBA" id="ARBA00047899"/>
    </source>
</evidence>
<dbReference type="Proteomes" id="UP000193648">
    <property type="component" value="Unassembled WGS sequence"/>
</dbReference>
<dbReference type="Gene3D" id="3.30.200.20">
    <property type="entry name" value="Phosphorylase Kinase, domain 1"/>
    <property type="match status" value="1"/>
</dbReference>
<feature type="region of interest" description="Disordered" evidence="12">
    <location>
        <begin position="275"/>
        <end position="301"/>
    </location>
</feature>
<dbReference type="PANTHER" id="PTHR48012:SF10">
    <property type="entry name" value="FI20177P1"/>
    <property type="match status" value="1"/>
</dbReference>
<evidence type="ECO:0000256" key="10">
    <source>
        <dbReference type="PROSITE-ProRule" id="PRU10141"/>
    </source>
</evidence>